<dbReference type="PROSITE" id="PS00798">
    <property type="entry name" value="ALDOKETO_REDUCTASE_1"/>
    <property type="match status" value="1"/>
</dbReference>
<dbReference type="EMBL" id="WKKG01000003">
    <property type="protein sequence ID" value="MRX67630.1"/>
    <property type="molecule type" value="Genomic_DNA"/>
</dbReference>
<evidence type="ECO:0000256" key="7">
    <source>
        <dbReference type="SAM" id="Phobius"/>
    </source>
</evidence>
<feature type="transmembrane region" description="Helical" evidence="7">
    <location>
        <begin position="20"/>
        <end position="38"/>
    </location>
</feature>
<evidence type="ECO:0000256" key="5">
    <source>
        <dbReference type="PIRSR" id="PIRSR000097-2"/>
    </source>
</evidence>
<dbReference type="PANTHER" id="PTHR43827">
    <property type="entry name" value="2,5-DIKETO-D-GLUCONIC ACID REDUCTASE"/>
    <property type="match status" value="1"/>
</dbReference>
<dbReference type="PIRSF" id="PIRSF000097">
    <property type="entry name" value="AKR"/>
    <property type="match status" value="1"/>
</dbReference>
<evidence type="ECO:0000313" key="11">
    <source>
        <dbReference type="Proteomes" id="UP000317289"/>
    </source>
</evidence>
<accession>A0A521FBF1</accession>
<dbReference type="OrthoDB" id="9804790at2"/>
<keyword evidence="2" id="KW-0521">NADP</keyword>
<evidence type="ECO:0000256" key="4">
    <source>
        <dbReference type="PIRSR" id="PIRSR000097-1"/>
    </source>
</evidence>
<dbReference type="PRINTS" id="PR00069">
    <property type="entry name" value="ALDKETRDTASE"/>
</dbReference>
<keyword evidence="7" id="KW-1133">Transmembrane helix</keyword>
<dbReference type="SUPFAM" id="SSF51430">
    <property type="entry name" value="NAD(P)-linked oxidoreductase"/>
    <property type="match status" value="1"/>
</dbReference>
<feature type="active site" description="Proton donor" evidence="4">
    <location>
        <position position="97"/>
    </location>
</feature>
<dbReference type="Gene3D" id="3.20.20.100">
    <property type="entry name" value="NADP-dependent oxidoreductase domain"/>
    <property type="match status" value="1"/>
</dbReference>
<feature type="domain" description="NADP-dependent oxidoreductase" evidence="8">
    <location>
        <begin position="64"/>
        <end position="306"/>
    </location>
</feature>
<dbReference type="InterPro" id="IPR006311">
    <property type="entry name" value="TAT_signal"/>
</dbReference>
<evidence type="ECO:0000313" key="10">
    <source>
        <dbReference type="EMBL" id="SMO93384.1"/>
    </source>
</evidence>
<proteinExistence type="inferred from homology"/>
<protein>
    <submittedName>
        <fullName evidence="10">2,5-diketo-D-gluconate reductase A</fullName>
    </submittedName>
    <submittedName>
        <fullName evidence="9">Aldo/keto reductase</fullName>
    </submittedName>
</protein>
<dbReference type="PANTHER" id="PTHR43827:SF3">
    <property type="entry name" value="NADP-DEPENDENT OXIDOREDUCTASE DOMAIN-CONTAINING PROTEIN"/>
    <property type="match status" value="1"/>
</dbReference>
<keyword evidence="7" id="KW-0472">Membrane</keyword>
<keyword evidence="3" id="KW-0560">Oxidoreductase</keyword>
<dbReference type="EMBL" id="FXTA01000008">
    <property type="protein sequence ID" value="SMO93384.1"/>
    <property type="molecule type" value="Genomic_DNA"/>
</dbReference>
<evidence type="ECO:0000259" key="8">
    <source>
        <dbReference type="Pfam" id="PF00248"/>
    </source>
</evidence>
<dbReference type="CDD" id="cd19133">
    <property type="entry name" value="AKR_AKR5F1"/>
    <property type="match status" value="1"/>
</dbReference>
<organism evidence="10 11">
    <name type="scientific">Flavobacterium resistens</name>
    <dbReference type="NCBI Taxonomy" id="443612"/>
    <lineage>
        <taxon>Bacteria</taxon>
        <taxon>Pseudomonadati</taxon>
        <taxon>Bacteroidota</taxon>
        <taxon>Flavobacteriia</taxon>
        <taxon>Flavobacteriales</taxon>
        <taxon>Flavobacteriaceae</taxon>
        <taxon>Flavobacterium</taxon>
    </lineage>
</organism>
<dbReference type="PROSITE" id="PS51318">
    <property type="entry name" value="TAT"/>
    <property type="match status" value="1"/>
</dbReference>
<dbReference type="InterPro" id="IPR036812">
    <property type="entry name" value="NAD(P)_OxRdtase_dom_sf"/>
</dbReference>
<dbReference type="Pfam" id="PF00248">
    <property type="entry name" value="Aldo_ket_red"/>
    <property type="match status" value="1"/>
</dbReference>
<dbReference type="InterPro" id="IPR023210">
    <property type="entry name" value="NADP_OxRdtase_dom"/>
</dbReference>
<evidence type="ECO:0000256" key="6">
    <source>
        <dbReference type="PIRSR" id="PIRSR000097-3"/>
    </source>
</evidence>
<feature type="binding site" evidence="5">
    <location>
        <position position="155"/>
    </location>
    <ligand>
        <name>substrate</name>
    </ligand>
</feature>
<name>A0A521FBF1_9FLAO</name>
<gene>
    <name evidence="9" type="ORF">GJU42_06605</name>
    <name evidence="10" type="ORF">SAMN06265349_10820</name>
</gene>
<comment type="similarity">
    <text evidence="1">Belongs to the aldo/keto reductase family.</text>
</comment>
<keyword evidence="12" id="KW-1185">Reference proteome</keyword>
<evidence type="ECO:0000313" key="12">
    <source>
        <dbReference type="Proteomes" id="UP000468990"/>
    </source>
</evidence>
<dbReference type="RefSeq" id="WP_142452446.1">
    <property type="nucleotide sequence ID" value="NZ_FXTA01000008.1"/>
</dbReference>
<evidence type="ECO:0000256" key="1">
    <source>
        <dbReference type="ARBA" id="ARBA00007905"/>
    </source>
</evidence>
<sequence length="316" mass="35574">MNSQNQKNEINRRRFLQSGVKLAAAGIYLGMFGMPNLFGNVIMDKGAANIPDVKLNNGVKMPMLGFGTYGLRGEVCQQSVADAISVGYRLIDTAKVYGNEEAVGKAIKQSGIDRKQLFVTSKLWVDDAGYENAKKGFEETLTKLGLEYLDLYLIHRPRGDVKGSWKAMEELYAAGKIRAIGISNFDSEQLADLLSYAQVKPVVNQIETHAYFQQGNSYNLLKKHNVQMEAWAPFAEGRNGLFTDEVFAQIAKKYNKTIAQVNLRWHYQRGIVAIPRSSQKAHIVENLNIFDFKLNHEDISAIEKLDLNKTQFPEWS</sequence>
<feature type="site" description="Lowers pKa of active site Tyr" evidence="6">
    <location>
        <position position="122"/>
    </location>
</feature>
<dbReference type="Proteomes" id="UP000317289">
    <property type="component" value="Unassembled WGS sequence"/>
</dbReference>
<keyword evidence="7" id="KW-0812">Transmembrane</keyword>
<dbReference type="InterPro" id="IPR018170">
    <property type="entry name" value="Aldo/ket_reductase_CS"/>
</dbReference>
<evidence type="ECO:0000256" key="2">
    <source>
        <dbReference type="ARBA" id="ARBA00022857"/>
    </source>
</evidence>
<dbReference type="FunFam" id="3.20.20.100:FF:000015">
    <property type="entry name" value="Oxidoreductase, aldo/keto reductase family"/>
    <property type="match status" value="1"/>
</dbReference>
<evidence type="ECO:0000313" key="9">
    <source>
        <dbReference type="EMBL" id="MRX67630.1"/>
    </source>
</evidence>
<dbReference type="AlphaFoldDB" id="A0A521FBF1"/>
<dbReference type="Proteomes" id="UP000468990">
    <property type="component" value="Unassembled WGS sequence"/>
</dbReference>
<reference evidence="10 11" key="1">
    <citation type="submission" date="2017-05" db="EMBL/GenBank/DDBJ databases">
        <authorList>
            <person name="Varghese N."/>
            <person name="Submissions S."/>
        </authorList>
    </citation>
    <scope>NUCLEOTIDE SEQUENCE [LARGE SCALE GENOMIC DNA]</scope>
    <source>
        <strain evidence="10 11">DSM 19382</strain>
    </source>
</reference>
<dbReference type="PROSITE" id="PS00062">
    <property type="entry name" value="ALDOKETO_REDUCTASE_2"/>
    <property type="match status" value="1"/>
</dbReference>
<evidence type="ECO:0000256" key="3">
    <source>
        <dbReference type="ARBA" id="ARBA00023002"/>
    </source>
</evidence>
<dbReference type="InterPro" id="IPR020471">
    <property type="entry name" value="AKR"/>
</dbReference>
<reference evidence="9 12" key="2">
    <citation type="submission" date="2019-11" db="EMBL/GenBank/DDBJ databases">
        <title>Flavobacterium resistens genome.</title>
        <authorList>
            <person name="Wilson V.M."/>
            <person name="Newman J.D."/>
        </authorList>
    </citation>
    <scope>NUCLEOTIDE SEQUENCE [LARGE SCALE GENOMIC DNA]</scope>
    <source>
        <strain evidence="9 12">DSM 19382</strain>
    </source>
</reference>
<dbReference type="GO" id="GO:0016616">
    <property type="term" value="F:oxidoreductase activity, acting on the CH-OH group of donors, NAD or NADP as acceptor"/>
    <property type="evidence" value="ECO:0007669"/>
    <property type="project" value="UniProtKB-ARBA"/>
</dbReference>